<evidence type="ECO:0000313" key="7">
    <source>
        <dbReference type="EMBL" id="KAH6684971.1"/>
    </source>
</evidence>
<organism evidence="7 8">
    <name type="scientific">Plectosphaerella plurivora</name>
    <dbReference type="NCBI Taxonomy" id="936078"/>
    <lineage>
        <taxon>Eukaryota</taxon>
        <taxon>Fungi</taxon>
        <taxon>Dikarya</taxon>
        <taxon>Ascomycota</taxon>
        <taxon>Pezizomycotina</taxon>
        <taxon>Sordariomycetes</taxon>
        <taxon>Hypocreomycetidae</taxon>
        <taxon>Glomerellales</taxon>
        <taxon>Plectosphaerellaceae</taxon>
        <taxon>Plectosphaerella</taxon>
    </lineage>
</organism>
<comment type="caution">
    <text evidence="7">The sequence shown here is derived from an EMBL/GenBank/DDBJ whole genome shotgun (WGS) entry which is preliminary data.</text>
</comment>
<feature type="domain" description="6-phosphogluconate dehydrogenase NADP-binding" evidence="5">
    <location>
        <begin position="9"/>
        <end position="163"/>
    </location>
</feature>
<keyword evidence="3" id="KW-0520">NAD</keyword>
<comment type="similarity">
    <text evidence="1">Belongs to the HIBADH-related family. NP60 subfamily.</text>
</comment>
<accession>A0A9P8V8F3</accession>
<feature type="active site" evidence="4">
    <location>
        <position position="173"/>
    </location>
</feature>
<evidence type="ECO:0000259" key="5">
    <source>
        <dbReference type="Pfam" id="PF03446"/>
    </source>
</evidence>
<dbReference type="Proteomes" id="UP000770015">
    <property type="component" value="Unassembled WGS sequence"/>
</dbReference>
<dbReference type="InterPro" id="IPR036291">
    <property type="entry name" value="NAD(P)-bd_dom_sf"/>
</dbReference>
<dbReference type="InterPro" id="IPR051265">
    <property type="entry name" value="HIBADH-related_NP60_sf"/>
</dbReference>
<dbReference type="GO" id="GO:0051287">
    <property type="term" value="F:NAD binding"/>
    <property type="evidence" value="ECO:0007669"/>
    <property type="project" value="InterPro"/>
</dbReference>
<dbReference type="PROSITE" id="PS00895">
    <property type="entry name" value="3_HYDROXYISOBUT_DH"/>
    <property type="match status" value="1"/>
</dbReference>
<dbReference type="InterPro" id="IPR008927">
    <property type="entry name" value="6-PGluconate_DH-like_C_sf"/>
</dbReference>
<name>A0A9P8V8F3_9PEZI</name>
<dbReference type="InterPro" id="IPR006115">
    <property type="entry name" value="6PGDH_NADP-bd"/>
</dbReference>
<dbReference type="EMBL" id="JAGSXJ010000016">
    <property type="protein sequence ID" value="KAH6684971.1"/>
    <property type="molecule type" value="Genomic_DNA"/>
</dbReference>
<proteinExistence type="inferred from homology"/>
<dbReference type="Pfam" id="PF14833">
    <property type="entry name" value="NAD_binding_11"/>
    <property type="match status" value="1"/>
</dbReference>
<dbReference type="InterPro" id="IPR029154">
    <property type="entry name" value="HIBADH-like_NADP-bd"/>
</dbReference>
<evidence type="ECO:0000256" key="3">
    <source>
        <dbReference type="ARBA" id="ARBA00023027"/>
    </source>
</evidence>
<sequence>MGLIVPTTRVGFIGLGVMGTPMALNLARRFPLTVWNRSESKYPALIKAGAVVANSPAAVVENSDFIFTMLFDGSSLKSILSDDFRRSLRGKTLINTSSVTVGDSESLFRTVTEAGGSFIEMPVSGSRMPAEQGRLVGMMAGDEAACESIRPIVEPLTTSAIYCGPIGSGLRMKYAVNNYLITMTAGLAESMNLAKAQGLDVKDFGEVIDAGPMASAYSRLKIDKMQREDWSAQASIDDCHNSTRLICAATAQAGTKGPLISLCEHLYGTAKDEGFGGEDMVAVIKVLQTDLRRGRT</sequence>
<reference evidence="7" key="1">
    <citation type="journal article" date="2021" name="Nat. Commun.">
        <title>Genetic determinants of endophytism in the Arabidopsis root mycobiome.</title>
        <authorList>
            <person name="Mesny F."/>
            <person name="Miyauchi S."/>
            <person name="Thiergart T."/>
            <person name="Pickel B."/>
            <person name="Atanasova L."/>
            <person name="Karlsson M."/>
            <person name="Huettel B."/>
            <person name="Barry K.W."/>
            <person name="Haridas S."/>
            <person name="Chen C."/>
            <person name="Bauer D."/>
            <person name="Andreopoulos W."/>
            <person name="Pangilinan J."/>
            <person name="LaButti K."/>
            <person name="Riley R."/>
            <person name="Lipzen A."/>
            <person name="Clum A."/>
            <person name="Drula E."/>
            <person name="Henrissat B."/>
            <person name="Kohler A."/>
            <person name="Grigoriev I.V."/>
            <person name="Martin F.M."/>
            <person name="Hacquard S."/>
        </authorList>
    </citation>
    <scope>NUCLEOTIDE SEQUENCE</scope>
    <source>
        <strain evidence="7">MPI-SDFR-AT-0117</strain>
    </source>
</reference>
<dbReference type="PIRSF" id="PIRSF000103">
    <property type="entry name" value="HIBADH"/>
    <property type="match status" value="1"/>
</dbReference>
<gene>
    <name evidence="7" type="ORF">F5X68DRAFT_210438</name>
</gene>
<dbReference type="AlphaFoldDB" id="A0A9P8V8F3"/>
<evidence type="ECO:0000256" key="4">
    <source>
        <dbReference type="PIRSR" id="PIRSR000103-1"/>
    </source>
</evidence>
<dbReference type="PANTHER" id="PTHR43580:SF2">
    <property type="entry name" value="CYTOKINE-LIKE NUCLEAR FACTOR N-PAC"/>
    <property type="match status" value="1"/>
</dbReference>
<dbReference type="InterPro" id="IPR013328">
    <property type="entry name" value="6PGD_dom2"/>
</dbReference>
<feature type="domain" description="3-hydroxyisobutyrate dehydrogenase-like NAD-binding" evidence="6">
    <location>
        <begin position="167"/>
        <end position="287"/>
    </location>
</feature>
<evidence type="ECO:0000313" key="8">
    <source>
        <dbReference type="Proteomes" id="UP000770015"/>
    </source>
</evidence>
<protein>
    <recommendedName>
        <fullName evidence="9">3-hydroxyisobutyrate dehydrogenase</fullName>
    </recommendedName>
</protein>
<keyword evidence="8" id="KW-1185">Reference proteome</keyword>
<evidence type="ECO:0000256" key="1">
    <source>
        <dbReference type="ARBA" id="ARBA00007598"/>
    </source>
</evidence>
<keyword evidence="2" id="KW-0560">Oxidoreductase</keyword>
<dbReference type="SUPFAM" id="SSF48179">
    <property type="entry name" value="6-phosphogluconate dehydrogenase C-terminal domain-like"/>
    <property type="match status" value="1"/>
</dbReference>
<dbReference type="Gene3D" id="3.40.50.720">
    <property type="entry name" value="NAD(P)-binding Rossmann-like Domain"/>
    <property type="match status" value="1"/>
</dbReference>
<dbReference type="OrthoDB" id="435038at2759"/>
<dbReference type="GO" id="GO:0050661">
    <property type="term" value="F:NADP binding"/>
    <property type="evidence" value="ECO:0007669"/>
    <property type="project" value="InterPro"/>
</dbReference>
<dbReference type="SUPFAM" id="SSF51735">
    <property type="entry name" value="NAD(P)-binding Rossmann-fold domains"/>
    <property type="match status" value="1"/>
</dbReference>
<dbReference type="Gene3D" id="1.10.1040.10">
    <property type="entry name" value="N-(1-d-carboxylethyl)-l-norvaline Dehydrogenase, domain 2"/>
    <property type="match status" value="1"/>
</dbReference>
<dbReference type="PANTHER" id="PTHR43580">
    <property type="entry name" value="OXIDOREDUCTASE GLYR1-RELATED"/>
    <property type="match status" value="1"/>
</dbReference>
<evidence type="ECO:0000256" key="2">
    <source>
        <dbReference type="ARBA" id="ARBA00023002"/>
    </source>
</evidence>
<dbReference type="GO" id="GO:0016491">
    <property type="term" value="F:oxidoreductase activity"/>
    <property type="evidence" value="ECO:0007669"/>
    <property type="project" value="UniProtKB-KW"/>
</dbReference>
<evidence type="ECO:0000259" key="6">
    <source>
        <dbReference type="Pfam" id="PF14833"/>
    </source>
</evidence>
<dbReference type="Pfam" id="PF03446">
    <property type="entry name" value="NAD_binding_2"/>
    <property type="match status" value="1"/>
</dbReference>
<evidence type="ECO:0008006" key="9">
    <source>
        <dbReference type="Google" id="ProtNLM"/>
    </source>
</evidence>
<dbReference type="InterPro" id="IPR015815">
    <property type="entry name" value="HIBADH-related"/>
</dbReference>
<dbReference type="InterPro" id="IPR002204">
    <property type="entry name" value="3-OH-isobutyrate_DH-rel_CS"/>
</dbReference>